<dbReference type="InterPro" id="IPR058625">
    <property type="entry name" value="MdtA-like_BSH"/>
</dbReference>
<feature type="transmembrane region" description="Helical" evidence="5">
    <location>
        <begin position="34"/>
        <end position="51"/>
    </location>
</feature>
<evidence type="ECO:0000256" key="1">
    <source>
        <dbReference type="ARBA" id="ARBA00004196"/>
    </source>
</evidence>
<dbReference type="PANTHER" id="PTHR32347:SF23">
    <property type="entry name" value="BLL5650 PROTEIN"/>
    <property type="match status" value="1"/>
</dbReference>
<dbReference type="Gene3D" id="1.10.287.470">
    <property type="entry name" value="Helix hairpin bin"/>
    <property type="match status" value="1"/>
</dbReference>
<dbReference type="Proteomes" id="UP000034837">
    <property type="component" value="Unassembled WGS sequence"/>
</dbReference>
<feature type="domain" description="Multidrug resistance protein MdtA-like C-terminal permuted SH3" evidence="7">
    <location>
        <begin position="521"/>
        <end position="579"/>
    </location>
</feature>
<organism evidence="9 10">
    <name type="scientific">Candidatus Magasanikbacteria bacterium GW2011_GWA2_42_32</name>
    <dbReference type="NCBI Taxonomy" id="1619039"/>
    <lineage>
        <taxon>Bacteria</taxon>
        <taxon>Candidatus Magasanikiibacteriota</taxon>
    </lineage>
</organism>
<dbReference type="Pfam" id="PF25917">
    <property type="entry name" value="BSH_RND"/>
    <property type="match status" value="1"/>
</dbReference>
<evidence type="ECO:0000256" key="4">
    <source>
        <dbReference type="SAM" id="MobiDB-lite"/>
    </source>
</evidence>
<accession>A0A0G1A726</accession>
<sequence>MEDPSLNTNLLKARAEEIMKKILKLFKIVKRHKWISIVVFIVVVGVGYFVYGKFFAAQAFVKYITSKVEKGPLITSISGTGQISASNQIDLKTKVSGNIVYLNVLTGQEVKAGTILARLDSRDAYKSVRDAEASLESAKLSLEKIKQPADALTILQAENSLTAAQESKQQAEYNLKKSYEDGFNAVSNAFLDLPSVMSGLKDLLYGYDFSDNYSNIDWYTNQGIYLNSHNAEIYDKVIRYRDDVNISYAKAREKYDTNFDLYKSVSRNYDSTTIENLILETYEATKSIAEAIKNSNNYLDLIQDLMQTYSIKIAIPALMNTHQSFLDSYTSKSNGHLTNLLSITNTIDNSKKSLVTSDRSIAEKIQSLANLKAGADALDIASQELSLRQKQNTLFDAQEKLSDYTVVAPFDGVIAKVSVKKNDEVSSGASVIIFITKQQTSFIALNEMDIAKVKVGQKVTSTFDAVGDLTITGEVAEVDALGTVNQGVVSYNVKIVFDVQDERVKPGMSTISNIILDSKSDVLMVPSGAVKSQNGSNYVEVLVNDVPQKKDVEIGSNNDTMTEITKGLAEDEEIITQKITVTSGTTNSGVSSSGNQGGSPQNVFRMMR</sequence>
<dbReference type="Gene3D" id="2.40.50.100">
    <property type="match status" value="2"/>
</dbReference>
<reference evidence="9 10" key="1">
    <citation type="journal article" date="2015" name="Nature">
        <title>rRNA introns, odd ribosomes, and small enigmatic genomes across a large radiation of phyla.</title>
        <authorList>
            <person name="Brown C.T."/>
            <person name="Hug L.A."/>
            <person name="Thomas B.C."/>
            <person name="Sharon I."/>
            <person name="Castelle C.J."/>
            <person name="Singh A."/>
            <person name="Wilkins M.J."/>
            <person name="Williams K.H."/>
            <person name="Banfield J.F."/>
        </authorList>
    </citation>
    <scope>NUCLEOTIDE SEQUENCE [LARGE SCALE GENOMIC DNA]</scope>
</reference>
<feature type="region of interest" description="Disordered" evidence="4">
    <location>
        <begin position="584"/>
        <end position="608"/>
    </location>
</feature>
<dbReference type="InterPro" id="IPR050465">
    <property type="entry name" value="UPF0194_transport"/>
</dbReference>
<evidence type="ECO:0000256" key="5">
    <source>
        <dbReference type="SAM" id="Phobius"/>
    </source>
</evidence>
<protein>
    <submittedName>
        <fullName evidence="9">Efflux transporter, RND family, MFP subunit</fullName>
    </submittedName>
</protein>
<dbReference type="InterPro" id="IPR058627">
    <property type="entry name" value="MdtA-like_C"/>
</dbReference>
<evidence type="ECO:0000259" key="7">
    <source>
        <dbReference type="Pfam" id="PF25967"/>
    </source>
</evidence>
<dbReference type="Gene3D" id="2.40.420.20">
    <property type="match status" value="1"/>
</dbReference>
<name>A0A0G1A726_9BACT</name>
<evidence type="ECO:0000313" key="9">
    <source>
        <dbReference type="EMBL" id="KKS56759.1"/>
    </source>
</evidence>
<dbReference type="SUPFAM" id="SSF111369">
    <property type="entry name" value="HlyD-like secretion proteins"/>
    <property type="match status" value="1"/>
</dbReference>
<evidence type="ECO:0000256" key="2">
    <source>
        <dbReference type="ARBA" id="ARBA00009477"/>
    </source>
</evidence>
<keyword evidence="3" id="KW-0175">Coiled coil</keyword>
<comment type="similarity">
    <text evidence="2">Belongs to the membrane fusion protein (MFP) (TC 8.A.1) family.</text>
</comment>
<dbReference type="InterPro" id="IPR058636">
    <property type="entry name" value="Beta-barrel_YknX"/>
</dbReference>
<comment type="subcellular location">
    <subcellularLocation>
        <location evidence="1">Cell envelope</location>
    </subcellularLocation>
</comment>
<keyword evidence="5" id="KW-0812">Transmembrane</keyword>
<evidence type="ECO:0000259" key="6">
    <source>
        <dbReference type="Pfam" id="PF25917"/>
    </source>
</evidence>
<dbReference type="PANTHER" id="PTHR32347">
    <property type="entry name" value="EFFLUX SYSTEM COMPONENT YKNX-RELATED"/>
    <property type="match status" value="1"/>
</dbReference>
<evidence type="ECO:0000313" key="10">
    <source>
        <dbReference type="Proteomes" id="UP000034837"/>
    </source>
</evidence>
<feature type="compositionally biased region" description="Low complexity" evidence="4">
    <location>
        <begin position="584"/>
        <end position="594"/>
    </location>
</feature>
<gene>
    <name evidence="9" type="ORF">UV20_C0006G0042</name>
</gene>
<dbReference type="NCBIfam" id="TIGR01730">
    <property type="entry name" value="RND_mfp"/>
    <property type="match status" value="1"/>
</dbReference>
<keyword evidence="5" id="KW-1133">Transmembrane helix</keyword>
<proteinExistence type="inferred from homology"/>
<feature type="domain" description="YknX-like beta-barrel" evidence="8">
    <location>
        <begin position="445"/>
        <end position="514"/>
    </location>
</feature>
<comment type="caution">
    <text evidence="9">The sequence shown here is derived from an EMBL/GenBank/DDBJ whole genome shotgun (WGS) entry which is preliminary data.</text>
</comment>
<feature type="domain" description="Multidrug resistance protein MdtA-like barrel-sandwich hybrid" evidence="6">
    <location>
        <begin position="87"/>
        <end position="433"/>
    </location>
</feature>
<dbReference type="Pfam" id="PF25990">
    <property type="entry name" value="Beta-barrel_YknX"/>
    <property type="match status" value="1"/>
</dbReference>
<dbReference type="GO" id="GO:0016020">
    <property type="term" value="C:membrane"/>
    <property type="evidence" value="ECO:0007669"/>
    <property type="project" value="InterPro"/>
</dbReference>
<dbReference type="Gene3D" id="2.40.30.170">
    <property type="match status" value="1"/>
</dbReference>
<evidence type="ECO:0000256" key="3">
    <source>
        <dbReference type="ARBA" id="ARBA00023054"/>
    </source>
</evidence>
<dbReference type="EMBL" id="LCDO01000006">
    <property type="protein sequence ID" value="KKS56759.1"/>
    <property type="molecule type" value="Genomic_DNA"/>
</dbReference>
<dbReference type="GO" id="GO:0030313">
    <property type="term" value="C:cell envelope"/>
    <property type="evidence" value="ECO:0007669"/>
    <property type="project" value="UniProtKB-SubCell"/>
</dbReference>
<dbReference type="Pfam" id="PF25967">
    <property type="entry name" value="RND-MFP_C"/>
    <property type="match status" value="1"/>
</dbReference>
<keyword evidence="5" id="KW-0472">Membrane</keyword>
<evidence type="ECO:0000259" key="8">
    <source>
        <dbReference type="Pfam" id="PF25990"/>
    </source>
</evidence>
<dbReference type="GO" id="GO:0022857">
    <property type="term" value="F:transmembrane transporter activity"/>
    <property type="evidence" value="ECO:0007669"/>
    <property type="project" value="InterPro"/>
</dbReference>
<dbReference type="InterPro" id="IPR006143">
    <property type="entry name" value="RND_pump_MFP"/>
</dbReference>
<dbReference type="AlphaFoldDB" id="A0A0G1A726"/>